<feature type="transmembrane region" description="Helical" evidence="7">
    <location>
        <begin position="185"/>
        <end position="206"/>
    </location>
</feature>
<name>A0A9K3KR22_9STRA</name>
<dbReference type="PANTHER" id="PTHR23423">
    <property type="entry name" value="ORGANIC SOLUTE TRANSPORTER-RELATED"/>
    <property type="match status" value="1"/>
</dbReference>
<sequence length="729" mass="81364">MASSSSFEERRRPVVSQIELPSISGSTLTTEEDIMTNVESSQHLRSAALMKQSSSSTEPIMHGRSYRVSYVRSCLTVQNFCIAVQFINCILISVLIILALQEYPEIEKLKQQVENDQVEIANLEEEVREKQQGQIQALHQEVKDEQQFNFLTLAGILSLLTCLISMFHISTHLQKMNQPNIQRKIIAILWMSPIYSVTSFFTLWFPSIGGWMAIIKDFYEAYCIYTFLSFLIVVLGKGSREQAVDALAKHASRLENPTRCLNRFYNPPPDVSDHAKANAVITECQIYGMQFTFLRPLTTIIFVIWNGVSGSKSNSGSSYDGTPHSNSMDRDSTETESSSASTGNNTGTRELKYYQDSYLTKIIRWLQEEEGADGSVSNMNNSTSIALTERTSSPSQLENTWIPSPSPIEGPFGATFAPTIVSSFVATMAPTVAGHLSGNNNTSGDHTGDFIPTMAPTFGEESDFLTSTKAYLKSPGFALAMVVNVSVFFAFTGLLKFYHAVRDDLAWIRPWPKFLTIKGVVFLTFWQGLAILIFVVVLADPSEKGDATYRALRYQDMLICLEMLFFSITHWCVFPAEEWEPNYQPKEMQKPGLGIKDFVDDVGHIVQNRNVRRKPRRRMTRRKKGSVAAGELSDNGTGSYDGFYHQPGMDVPDSLGEEEQEEEEFHHTSVKDSVSDHSSLGHHEPTVTFENLPSTGGLSSPDKRDRSMSDGTGGGFGADDEDSDDLELL</sequence>
<keyword evidence="2 7" id="KW-0812">Transmembrane</keyword>
<evidence type="ECO:0000313" key="8">
    <source>
        <dbReference type="EMBL" id="KAG7348006.1"/>
    </source>
</evidence>
<feature type="compositionally biased region" description="Low complexity" evidence="6">
    <location>
        <begin position="335"/>
        <end position="348"/>
    </location>
</feature>
<evidence type="ECO:0000256" key="2">
    <source>
        <dbReference type="ARBA" id="ARBA00022692"/>
    </source>
</evidence>
<feature type="transmembrane region" description="Helical" evidence="7">
    <location>
        <begin position="477"/>
        <end position="499"/>
    </location>
</feature>
<reference evidence="8" key="1">
    <citation type="journal article" date="2021" name="Sci. Rep.">
        <title>Diploid genomic architecture of Nitzschia inconspicua, an elite biomass production diatom.</title>
        <authorList>
            <person name="Oliver A."/>
            <person name="Podell S."/>
            <person name="Pinowska A."/>
            <person name="Traller J.C."/>
            <person name="Smith S.R."/>
            <person name="McClure R."/>
            <person name="Beliaev A."/>
            <person name="Bohutskyi P."/>
            <person name="Hill E.A."/>
            <person name="Rabines A."/>
            <person name="Zheng H."/>
            <person name="Allen L.Z."/>
            <person name="Kuo A."/>
            <person name="Grigoriev I.V."/>
            <person name="Allen A.E."/>
            <person name="Hazlebeck D."/>
            <person name="Allen E.E."/>
        </authorList>
    </citation>
    <scope>NUCLEOTIDE SEQUENCE</scope>
    <source>
        <strain evidence="8">Hildebrandi</strain>
    </source>
</reference>
<evidence type="ECO:0000313" key="9">
    <source>
        <dbReference type="Proteomes" id="UP000693970"/>
    </source>
</evidence>
<accession>A0A9K3KR22</accession>
<evidence type="ECO:0000256" key="4">
    <source>
        <dbReference type="ARBA" id="ARBA00023136"/>
    </source>
</evidence>
<proteinExistence type="predicted"/>
<evidence type="ECO:0000256" key="5">
    <source>
        <dbReference type="SAM" id="Coils"/>
    </source>
</evidence>
<feature type="transmembrane region" description="Helical" evidence="7">
    <location>
        <begin position="218"/>
        <end position="236"/>
    </location>
</feature>
<feature type="transmembrane region" description="Helical" evidence="7">
    <location>
        <begin position="80"/>
        <end position="100"/>
    </location>
</feature>
<feature type="compositionally biased region" description="Low complexity" evidence="6">
    <location>
        <begin position="311"/>
        <end position="321"/>
    </location>
</feature>
<dbReference type="SMART" id="SM01417">
    <property type="entry name" value="Solute_trans_a"/>
    <property type="match status" value="1"/>
</dbReference>
<protein>
    <submittedName>
        <fullName evidence="8">Organic solute transporter Ost alpha</fullName>
    </submittedName>
</protein>
<reference evidence="8" key="2">
    <citation type="submission" date="2021-04" db="EMBL/GenBank/DDBJ databases">
        <authorList>
            <person name="Podell S."/>
        </authorList>
    </citation>
    <scope>NUCLEOTIDE SEQUENCE</scope>
    <source>
        <strain evidence="8">Hildebrandi</strain>
    </source>
</reference>
<dbReference type="GO" id="GO:0016020">
    <property type="term" value="C:membrane"/>
    <property type="evidence" value="ECO:0007669"/>
    <property type="project" value="UniProtKB-SubCell"/>
</dbReference>
<feature type="compositionally biased region" description="Acidic residues" evidence="6">
    <location>
        <begin position="718"/>
        <end position="729"/>
    </location>
</feature>
<keyword evidence="4 7" id="KW-0472">Membrane</keyword>
<keyword evidence="3 7" id="KW-1133">Transmembrane helix</keyword>
<dbReference type="EMBL" id="JAGRRH010000020">
    <property type="protein sequence ID" value="KAG7348006.1"/>
    <property type="molecule type" value="Genomic_DNA"/>
</dbReference>
<dbReference type="Proteomes" id="UP000693970">
    <property type="component" value="Unassembled WGS sequence"/>
</dbReference>
<feature type="transmembrane region" description="Helical" evidence="7">
    <location>
        <begin position="150"/>
        <end position="173"/>
    </location>
</feature>
<dbReference type="OrthoDB" id="43340at2759"/>
<gene>
    <name evidence="8" type="ORF">IV203_016711</name>
</gene>
<evidence type="ECO:0000256" key="1">
    <source>
        <dbReference type="ARBA" id="ARBA00004141"/>
    </source>
</evidence>
<evidence type="ECO:0000256" key="7">
    <source>
        <dbReference type="SAM" id="Phobius"/>
    </source>
</evidence>
<feature type="region of interest" description="Disordered" evidence="6">
    <location>
        <begin position="610"/>
        <end position="729"/>
    </location>
</feature>
<feature type="transmembrane region" description="Helical" evidence="7">
    <location>
        <begin position="519"/>
        <end position="538"/>
    </location>
</feature>
<evidence type="ECO:0000256" key="3">
    <source>
        <dbReference type="ARBA" id="ARBA00022989"/>
    </source>
</evidence>
<organism evidence="8 9">
    <name type="scientific">Nitzschia inconspicua</name>
    <dbReference type="NCBI Taxonomy" id="303405"/>
    <lineage>
        <taxon>Eukaryota</taxon>
        <taxon>Sar</taxon>
        <taxon>Stramenopiles</taxon>
        <taxon>Ochrophyta</taxon>
        <taxon>Bacillariophyta</taxon>
        <taxon>Bacillariophyceae</taxon>
        <taxon>Bacillariophycidae</taxon>
        <taxon>Bacillariales</taxon>
        <taxon>Bacillariaceae</taxon>
        <taxon>Nitzschia</taxon>
    </lineage>
</organism>
<feature type="region of interest" description="Disordered" evidence="6">
    <location>
        <begin position="311"/>
        <end position="348"/>
    </location>
</feature>
<comment type="caution">
    <text evidence="8">The sequence shown here is derived from an EMBL/GenBank/DDBJ whole genome shotgun (WGS) entry which is preliminary data.</text>
</comment>
<feature type="coiled-coil region" evidence="5">
    <location>
        <begin position="106"/>
        <end position="133"/>
    </location>
</feature>
<feature type="compositionally biased region" description="Basic residues" evidence="6">
    <location>
        <begin position="610"/>
        <end position="625"/>
    </location>
</feature>
<dbReference type="Pfam" id="PF03619">
    <property type="entry name" value="Solute_trans_a"/>
    <property type="match status" value="2"/>
</dbReference>
<feature type="compositionally biased region" description="Basic and acidic residues" evidence="6">
    <location>
        <begin position="664"/>
        <end position="685"/>
    </location>
</feature>
<dbReference type="AlphaFoldDB" id="A0A9K3KR22"/>
<evidence type="ECO:0000256" key="6">
    <source>
        <dbReference type="SAM" id="MobiDB-lite"/>
    </source>
</evidence>
<comment type="subcellular location">
    <subcellularLocation>
        <location evidence="1">Membrane</location>
        <topology evidence="1">Multi-pass membrane protein</topology>
    </subcellularLocation>
</comment>
<keyword evidence="5" id="KW-0175">Coiled coil</keyword>
<dbReference type="InterPro" id="IPR005178">
    <property type="entry name" value="Ostalpha/TMEM184C"/>
</dbReference>
<feature type="compositionally biased region" description="Polar residues" evidence="6">
    <location>
        <begin position="688"/>
        <end position="698"/>
    </location>
</feature>
<keyword evidence="9" id="KW-1185">Reference proteome</keyword>